<dbReference type="Proteomes" id="UP000199045">
    <property type="component" value="Unassembled WGS sequence"/>
</dbReference>
<dbReference type="SMART" id="SM00354">
    <property type="entry name" value="HTH_LACI"/>
    <property type="match status" value="1"/>
</dbReference>
<dbReference type="GO" id="GO:0000976">
    <property type="term" value="F:transcription cis-regulatory region binding"/>
    <property type="evidence" value="ECO:0007669"/>
    <property type="project" value="TreeGrafter"/>
</dbReference>
<organism evidence="5 6">
    <name type="scientific">Chitinophaga filiformis</name>
    <name type="common">Myxococcus filiformis</name>
    <name type="synonym">Flexibacter filiformis</name>
    <dbReference type="NCBI Taxonomy" id="104663"/>
    <lineage>
        <taxon>Bacteria</taxon>
        <taxon>Pseudomonadati</taxon>
        <taxon>Bacteroidota</taxon>
        <taxon>Chitinophagia</taxon>
        <taxon>Chitinophagales</taxon>
        <taxon>Chitinophagaceae</taxon>
        <taxon>Chitinophaga</taxon>
    </lineage>
</organism>
<dbReference type="RefSeq" id="WP_089830348.1">
    <property type="nucleotide sequence ID" value="NZ_FNBN01000002.1"/>
</dbReference>
<evidence type="ECO:0000313" key="6">
    <source>
        <dbReference type="Proteomes" id="UP000199045"/>
    </source>
</evidence>
<evidence type="ECO:0000313" key="5">
    <source>
        <dbReference type="EMBL" id="SDF52903.1"/>
    </source>
</evidence>
<evidence type="ECO:0000256" key="3">
    <source>
        <dbReference type="ARBA" id="ARBA00023163"/>
    </source>
</evidence>
<proteinExistence type="predicted"/>
<dbReference type="CDD" id="cd01392">
    <property type="entry name" value="HTH_LacI"/>
    <property type="match status" value="1"/>
</dbReference>
<dbReference type="STRING" id="104663.SAMN04488121_102185"/>
<gene>
    <name evidence="5" type="ORF">SAMN04488121_102185</name>
</gene>
<dbReference type="GO" id="GO:0003700">
    <property type="term" value="F:DNA-binding transcription factor activity"/>
    <property type="evidence" value="ECO:0007669"/>
    <property type="project" value="TreeGrafter"/>
</dbReference>
<name>A0A1G7LTX7_CHIFI</name>
<dbReference type="AlphaFoldDB" id="A0A1G7LTX7"/>
<accession>A0A1G7LTX7</accession>
<dbReference type="SUPFAM" id="SSF47413">
    <property type="entry name" value="lambda repressor-like DNA-binding domains"/>
    <property type="match status" value="1"/>
</dbReference>
<dbReference type="Pfam" id="PF00532">
    <property type="entry name" value="Peripla_BP_1"/>
    <property type="match status" value="1"/>
</dbReference>
<dbReference type="Pfam" id="PF00356">
    <property type="entry name" value="LacI"/>
    <property type="match status" value="1"/>
</dbReference>
<evidence type="ECO:0000259" key="4">
    <source>
        <dbReference type="PROSITE" id="PS50932"/>
    </source>
</evidence>
<keyword evidence="3" id="KW-0804">Transcription</keyword>
<dbReference type="InterPro" id="IPR028082">
    <property type="entry name" value="Peripla_BP_I"/>
</dbReference>
<reference evidence="5 6" key="1">
    <citation type="submission" date="2016-10" db="EMBL/GenBank/DDBJ databases">
        <authorList>
            <person name="de Groot N.N."/>
        </authorList>
    </citation>
    <scope>NUCLEOTIDE SEQUENCE [LARGE SCALE GENOMIC DNA]</scope>
    <source>
        <strain evidence="5 6">DSM 527</strain>
    </source>
</reference>
<dbReference type="PANTHER" id="PTHR30146">
    <property type="entry name" value="LACI-RELATED TRANSCRIPTIONAL REPRESSOR"/>
    <property type="match status" value="1"/>
</dbReference>
<dbReference type="InterPro" id="IPR000843">
    <property type="entry name" value="HTH_LacI"/>
</dbReference>
<dbReference type="EMBL" id="FNBN01000002">
    <property type="protein sequence ID" value="SDF52903.1"/>
    <property type="molecule type" value="Genomic_DNA"/>
</dbReference>
<evidence type="ECO:0000256" key="1">
    <source>
        <dbReference type="ARBA" id="ARBA00023015"/>
    </source>
</evidence>
<dbReference type="InterPro" id="IPR001761">
    <property type="entry name" value="Peripla_BP/Lac1_sug-bd_dom"/>
</dbReference>
<dbReference type="PROSITE" id="PS50932">
    <property type="entry name" value="HTH_LACI_2"/>
    <property type="match status" value="1"/>
</dbReference>
<dbReference type="OrthoDB" id="9803256at2"/>
<sequence length="344" mass="38375">MSEEKEITIYDIAKHLNISPTTVSRGLKDHPTINIKTRKKIAEAARQLGYRSNTFASSLRSKRTQTLGVIVPRLNSSFMSSVLAGMENAASREGYNLIIAQSLEQADKEMENVLTMFNKRVDGLLVSLAHSSENVRHFDMFFNKKIPVIFFDRVAPHPDSTSIIIDNFTAAYQVTRHLIMQGHKRIMHLGGNMLLNVYSERLRGYKQALQDHKLHFDEKLVITGNLTEECGTDTAKQLLKLKPKDRPEAVFSANDTAAVYCMIALKNAGINIPEDIAFAGFNNDPISRVIEPNLTTVNYPGYNMGQAAVTSLANHLNGDTNITNTNTIVLRSELIIRASSGKRK</sequence>
<protein>
    <submittedName>
        <fullName evidence="5">Transcriptional regulator, LacI family</fullName>
    </submittedName>
</protein>
<keyword evidence="1" id="KW-0805">Transcription regulation</keyword>
<feature type="domain" description="HTH lacI-type" evidence="4">
    <location>
        <begin position="7"/>
        <end position="61"/>
    </location>
</feature>
<dbReference type="SUPFAM" id="SSF53822">
    <property type="entry name" value="Periplasmic binding protein-like I"/>
    <property type="match status" value="1"/>
</dbReference>
<dbReference type="CDD" id="cd06267">
    <property type="entry name" value="PBP1_LacI_sugar_binding-like"/>
    <property type="match status" value="1"/>
</dbReference>
<dbReference type="InterPro" id="IPR010982">
    <property type="entry name" value="Lambda_DNA-bd_dom_sf"/>
</dbReference>
<evidence type="ECO:0000256" key="2">
    <source>
        <dbReference type="ARBA" id="ARBA00023125"/>
    </source>
</evidence>
<keyword evidence="2" id="KW-0238">DNA-binding</keyword>
<dbReference type="Gene3D" id="3.40.50.2300">
    <property type="match status" value="2"/>
</dbReference>
<dbReference type="Gene3D" id="1.10.260.40">
    <property type="entry name" value="lambda repressor-like DNA-binding domains"/>
    <property type="match status" value="1"/>
</dbReference>
<dbReference type="PANTHER" id="PTHR30146:SF109">
    <property type="entry name" value="HTH-TYPE TRANSCRIPTIONAL REGULATOR GALS"/>
    <property type="match status" value="1"/>
</dbReference>